<reference evidence="13 14" key="1">
    <citation type="submission" date="2020-04" db="EMBL/GenBank/DDBJ databases">
        <title>Molecular characterization of pseudomonads from Agaricus bisporus reveal novel blotch 2 pathogens in Western Europe.</title>
        <authorList>
            <person name="Taparia T."/>
            <person name="Krijger M."/>
            <person name="Haynes E."/>
            <person name="Elpinstone J.G."/>
            <person name="Noble R."/>
            <person name="Van Der Wolf J."/>
        </authorList>
    </citation>
    <scope>NUCLEOTIDE SEQUENCE [LARGE SCALE GENOMIC DNA]</scope>
    <source>
        <strain evidence="13 14">IPO3765</strain>
    </source>
</reference>
<comment type="caution">
    <text evidence="13">The sequence shown here is derived from an EMBL/GenBank/DDBJ whole genome shotgun (WGS) entry which is preliminary data.</text>
</comment>
<dbReference type="GO" id="GO:0050829">
    <property type="term" value="P:defense response to Gram-negative bacterium"/>
    <property type="evidence" value="ECO:0007669"/>
    <property type="project" value="InterPro"/>
</dbReference>
<dbReference type="PRINTS" id="PR00280">
    <property type="entry name" value="CHANLCOLICIN"/>
</dbReference>
<dbReference type="Gene3D" id="1.10.490.30">
    <property type="entry name" value="Colicin"/>
    <property type="match status" value="1"/>
</dbReference>
<evidence type="ECO:0000313" key="13">
    <source>
        <dbReference type="EMBL" id="NWF10324.1"/>
    </source>
</evidence>
<dbReference type="SUPFAM" id="SSF56837">
    <property type="entry name" value="Colicin"/>
    <property type="match status" value="1"/>
</dbReference>
<evidence type="ECO:0000256" key="7">
    <source>
        <dbReference type="ARBA" id="ARBA00022989"/>
    </source>
</evidence>
<proteinExistence type="inferred from homology"/>
<comment type="function">
    <text evidence="2">Colicins are polypeptide toxins produced by and active against E.coli and closely related bacteria.</text>
</comment>
<dbReference type="Proteomes" id="UP000561369">
    <property type="component" value="Unassembled WGS sequence"/>
</dbReference>
<evidence type="ECO:0000256" key="3">
    <source>
        <dbReference type="ARBA" id="ARBA00004370"/>
    </source>
</evidence>
<dbReference type="GO" id="GO:0140911">
    <property type="term" value="F:pore-forming activity"/>
    <property type="evidence" value="ECO:0007669"/>
    <property type="project" value="InterPro"/>
</dbReference>
<dbReference type="EMBL" id="JACAQV010000021">
    <property type="protein sequence ID" value="NWF10324.1"/>
    <property type="molecule type" value="Genomic_DNA"/>
</dbReference>
<accession>A0A7Y8GG89</accession>
<evidence type="ECO:0000256" key="10">
    <source>
        <dbReference type="ARBA" id="ARBA00023136"/>
    </source>
</evidence>
<dbReference type="GO" id="GO:0016020">
    <property type="term" value="C:membrane"/>
    <property type="evidence" value="ECO:0007669"/>
    <property type="project" value="UniProtKB-SubCell"/>
</dbReference>
<feature type="domain" description="Channel forming colicins" evidence="12">
    <location>
        <begin position="12"/>
        <end position="173"/>
    </location>
</feature>
<dbReference type="Pfam" id="PF01024">
    <property type="entry name" value="Colicin"/>
    <property type="match status" value="1"/>
</dbReference>
<keyword evidence="8" id="KW-0044">Antibiotic</keyword>
<evidence type="ECO:0000256" key="4">
    <source>
        <dbReference type="ARBA" id="ARBA00007595"/>
    </source>
</evidence>
<keyword evidence="10 11" id="KW-0472">Membrane</keyword>
<dbReference type="InterPro" id="IPR000293">
    <property type="entry name" value="Channel_colicin_C"/>
</dbReference>
<keyword evidence="6 11" id="KW-0812">Transmembrane</keyword>
<comment type="function">
    <text evidence="1">This colicin is a channel-forming colicin. This class of transmembrane toxins depolarize the cytoplasmic membrane, leading to dissipation of cellular energy.</text>
</comment>
<keyword evidence="7 11" id="KW-1133">Transmembrane helix</keyword>
<organism evidence="13 14">
    <name type="scientific">Pseudomonas salomonii</name>
    <dbReference type="NCBI Taxonomy" id="191391"/>
    <lineage>
        <taxon>Bacteria</taxon>
        <taxon>Pseudomonadati</taxon>
        <taxon>Pseudomonadota</taxon>
        <taxon>Gammaproteobacteria</taxon>
        <taxon>Pseudomonadales</taxon>
        <taxon>Pseudomonadaceae</taxon>
        <taxon>Pseudomonas</taxon>
    </lineage>
</organism>
<evidence type="ECO:0000256" key="6">
    <source>
        <dbReference type="ARBA" id="ARBA00022692"/>
    </source>
</evidence>
<evidence type="ECO:0000256" key="5">
    <source>
        <dbReference type="ARBA" id="ARBA00022529"/>
    </source>
</evidence>
<evidence type="ECO:0000256" key="11">
    <source>
        <dbReference type="SAM" id="Phobius"/>
    </source>
</evidence>
<sequence length="178" mass="19105">MPINVSTQANSAEVGKKFDDSASKLAEELAESAKGKKIRSAGDALKAFDKYKNELNKKFSAKDRAAAANYIDSMDFEAIGKAAAKFGKSLGYVGHIMNAKDSFIEFQKAMKSDNWKPFFVKAEAIALGMAATYLVTITFGFIAVTPLGILLFAFLVAATGAAIDDQLIENINSFIVGL</sequence>
<evidence type="ECO:0000256" key="9">
    <source>
        <dbReference type="ARBA" id="ARBA00023048"/>
    </source>
</evidence>
<evidence type="ECO:0000256" key="1">
    <source>
        <dbReference type="ARBA" id="ARBA00002178"/>
    </source>
</evidence>
<comment type="subcellular location">
    <subcellularLocation>
        <location evidence="3">Membrane</location>
    </subcellularLocation>
</comment>
<comment type="similarity">
    <text evidence="4">Belongs to the channel forming colicin family.</text>
</comment>
<keyword evidence="5" id="KW-0929">Antimicrobial</keyword>
<evidence type="ECO:0000256" key="2">
    <source>
        <dbReference type="ARBA" id="ARBA00003197"/>
    </source>
</evidence>
<evidence type="ECO:0000313" key="14">
    <source>
        <dbReference type="Proteomes" id="UP000561369"/>
    </source>
</evidence>
<name>A0A7Y8GG89_9PSED</name>
<dbReference type="AlphaFoldDB" id="A0A7Y8GG89"/>
<evidence type="ECO:0000259" key="12">
    <source>
        <dbReference type="Pfam" id="PF01024"/>
    </source>
</evidence>
<feature type="transmembrane region" description="Helical" evidence="11">
    <location>
        <begin position="141"/>
        <end position="163"/>
    </location>
</feature>
<evidence type="ECO:0000256" key="8">
    <source>
        <dbReference type="ARBA" id="ARBA00023022"/>
    </source>
</evidence>
<dbReference type="InterPro" id="IPR038283">
    <property type="entry name" value="Channel_colicin_C_sf"/>
</dbReference>
<dbReference type="RefSeq" id="WP_065929058.1">
    <property type="nucleotide sequence ID" value="NZ_JACAQV010000021.1"/>
</dbReference>
<gene>
    <name evidence="13" type="ORF">HX810_21840</name>
</gene>
<keyword evidence="9" id="KW-0078">Bacteriocin</keyword>
<protein>
    <recommendedName>
        <fullName evidence="12">Channel forming colicins domain-containing protein</fullName>
    </recommendedName>
</protein>
<dbReference type="GO" id="GO:0031640">
    <property type="term" value="P:killing of cells of another organism"/>
    <property type="evidence" value="ECO:0007669"/>
    <property type="project" value="UniProtKB-KW"/>
</dbReference>
<feature type="transmembrane region" description="Helical" evidence="11">
    <location>
        <begin position="118"/>
        <end position="135"/>
    </location>
</feature>